<dbReference type="InterPro" id="IPR032808">
    <property type="entry name" value="DoxX"/>
</dbReference>
<accession>A0ABW2DY64</accession>
<proteinExistence type="predicted"/>
<evidence type="ECO:0000256" key="2">
    <source>
        <dbReference type="ARBA" id="ARBA00022692"/>
    </source>
</evidence>
<keyword evidence="2 5" id="KW-0812">Transmembrane</keyword>
<evidence type="ECO:0000256" key="3">
    <source>
        <dbReference type="ARBA" id="ARBA00022989"/>
    </source>
</evidence>
<evidence type="ECO:0000313" key="6">
    <source>
        <dbReference type="EMBL" id="MFC7011643.1"/>
    </source>
</evidence>
<reference evidence="7" key="1">
    <citation type="journal article" date="2019" name="Int. J. Syst. Evol. Microbiol.">
        <title>The Global Catalogue of Microorganisms (GCM) 10K type strain sequencing project: providing services to taxonomists for standard genome sequencing and annotation.</title>
        <authorList>
            <consortium name="The Broad Institute Genomics Platform"/>
            <consortium name="The Broad Institute Genome Sequencing Center for Infectious Disease"/>
            <person name="Wu L."/>
            <person name="Ma J."/>
        </authorList>
    </citation>
    <scope>NUCLEOTIDE SEQUENCE [LARGE SCALE GENOMIC DNA]</scope>
    <source>
        <strain evidence="7">JCM 4855</strain>
    </source>
</reference>
<keyword evidence="7" id="KW-1185">Reference proteome</keyword>
<keyword evidence="4 5" id="KW-0472">Membrane</keyword>
<feature type="transmembrane region" description="Helical" evidence="5">
    <location>
        <begin position="92"/>
        <end position="112"/>
    </location>
</feature>
<dbReference type="Pfam" id="PF13564">
    <property type="entry name" value="DoxX_2"/>
    <property type="match status" value="1"/>
</dbReference>
<evidence type="ECO:0000256" key="4">
    <source>
        <dbReference type="ARBA" id="ARBA00023136"/>
    </source>
</evidence>
<protein>
    <submittedName>
        <fullName evidence="6">DoxX family protein</fullName>
    </submittedName>
</protein>
<sequence>MYLYAALICLIVLIFTLLGVAKRLALGPMPELAAHAGFSTAAYRVIGALELAGAVGVAVGPVMPLGGGLAASGLLLLLAGAVATHVRNRDGLAKLVPAVACAALVALYLVLLTRATS</sequence>
<name>A0ABW2DY64_9ACTN</name>
<feature type="transmembrane region" description="Helical" evidence="5">
    <location>
        <begin position="67"/>
        <end position="86"/>
    </location>
</feature>
<comment type="subcellular location">
    <subcellularLocation>
        <location evidence="1">Membrane</location>
        <topology evidence="1">Multi-pass membrane protein</topology>
    </subcellularLocation>
</comment>
<evidence type="ECO:0000256" key="5">
    <source>
        <dbReference type="SAM" id="Phobius"/>
    </source>
</evidence>
<evidence type="ECO:0000313" key="7">
    <source>
        <dbReference type="Proteomes" id="UP001596409"/>
    </source>
</evidence>
<dbReference type="Proteomes" id="UP001596409">
    <property type="component" value="Unassembled WGS sequence"/>
</dbReference>
<dbReference type="RefSeq" id="WP_189879850.1">
    <property type="nucleotide sequence ID" value="NZ_BMWA01000036.1"/>
</dbReference>
<evidence type="ECO:0000256" key="1">
    <source>
        <dbReference type="ARBA" id="ARBA00004141"/>
    </source>
</evidence>
<dbReference type="EMBL" id="JBHSYM010000016">
    <property type="protein sequence ID" value="MFC7011643.1"/>
    <property type="molecule type" value="Genomic_DNA"/>
</dbReference>
<gene>
    <name evidence="6" type="ORF">ACFQMH_07980</name>
</gene>
<organism evidence="6 7">
    <name type="scientific">Streptomyces viridiviolaceus</name>
    <dbReference type="NCBI Taxonomy" id="68282"/>
    <lineage>
        <taxon>Bacteria</taxon>
        <taxon>Bacillati</taxon>
        <taxon>Actinomycetota</taxon>
        <taxon>Actinomycetes</taxon>
        <taxon>Kitasatosporales</taxon>
        <taxon>Streptomycetaceae</taxon>
        <taxon>Streptomyces</taxon>
    </lineage>
</organism>
<comment type="caution">
    <text evidence="6">The sequence shown here is derived from an EMBL/GenBank/DDBJ whole genome shotgun (WGS) entry which is preliminary data.</text>
</comment>
<keyword evidence="3 5" id="KW-1133">Transmembrane helix</keyword>